<dbReference type="Pfam" id="PF13720">
    <property type="entry name" value="Acetyltransf_11"/>
    <property type="match status" value="1"/>
</dbReference>
<dbReference type="GO" id="GO:0016020">
    <property type="term" value="C:membrane"/>
    <property type="evidence" value="ECO:0007669"/>
    <property type="project" value="GOC"/>
</dbReference>
<keyword evidence="5 6" id="KW-0012">Acyltransferase</keyword>
<dbReference type="NCBIfam" id="TIGR01852">
    <property type="entry name" value="lipid_A_lpxA"/>
    <property type="match status" value="1"/>
</dbReference>
<keyword evidence="2 6" id="KW-0441">Lipid A biosynthesis</keyword>
<dbReference type="InterPro" id="IPR010137">
    <property type="entry name" value="Lipid_A_LpxA"/>
</dbReference>
<dbReference type="CDD" id="cd03351">
    <property type="entry name" value="LbH_UDP-GlcNAc_AT"/>
    <property type="match status" value="1"/>
</dbReference>
<keyword evidence="6" id="KW-0677">Repeat</keyword>
<reference evidence="10" key="1">
    <citation type="submission" date="2017-10" db="EMBL/GenBank/DDBJ databases">
        <authorList>
            <person name="Regsiter A."/>
            <person name="William W."/>
        </authorList>
    </citation>
    <scope>NUCLEOTIDE SEQUENCE [LARGE SCALE GENOMIC DNA]</scope>
</reference>
<gene>
    <name evidence="6" type="primary">lpxA</name>
    <name evidence="9" type="ORF">TK0001_0616</name>
</gene>
<keyword evidence="1 6" id="KW-0444">Lipid biosynthesis</keyword>
<evidence type="ECO:0000313" key="10">
    <source>
        <dbReference type="Proteomes" id="UP000233769"/>
    </source>
</evidence>
<evidence type="ECO:0000256" key="2">
    <source>
        <dbReference type="ARBA" id="ARBA00022556"/>
    </source>
</evidence>
<dbReference type="EMBL" id="LT962688">
    <property type="protein sequence ID" value="SOR27218.1"/>
    <property type="molecule type" value="Genomic_DNA"/>
</dbReference>
<dbReference type="HAMAP" id="MF_00387">
    <property type="entry name" value="LpxA"/>
    <property type="match status" value="1"/>
</dbReference>
<keyword evidence="3 6" id="KW-0808">Transferase</keyword>
<comment type="catalytic activity">
    <reaction evidence="6">
        <text>a (3R)-hydroxyacyl-[ACP] + UDP-N-acetyl-alpha-D-glucosamine = a UDP-3-O-[(3R)-3-hydroxyacyl]-N-acetyl-alpha-D-glucosamine + holo-[ACP]</text>
        <dbReference type="Rhea" id="RHEA:67812"/>
        <dbReference type="Rhea" id="RHEA-COMP:9685"/>
        <dbReference type="Rhea" id="RHEA-COMP:9945"/>
        <dbReference type="ChEBI" id="CHEBI:57705"/>
        <dbReference type="ChEBI" id="CHEBI:64479"/>
        <dbReference type="ChEBI" id="CHEBI:78827"/>
        <dbReference type="ChEBI" id="CHEBI:173225"/>
        <dbReference type="EC" id="2.3.1.129"/>
    </reaction>
</comment>
<protein>
    <recommendedName>
        <fullName evidence="6">Acyl-[acyl-carrier-protein]--UDP-N-acetylglucosamine O-acyltransferase</fullName>
        <shortName evidence="6">UDP-N-acetylglucosamine acyltransferase</shortName>
        <ecNumber evidence="6">2.3.1.129</ecNumber>
    </recommendedName>
</protein>
<evidence type="ECO:0000256" key="5">
    <source>
        <dbReference type="ARBA" id="ARBA00023315"/>
    </source>
</evidence>
<dbReference type="InterPro" id="IPR029098">
    <property type="entry name" value="Acetyltransf_C"/>
</dbReference>
<dbReference type="Gene3D" id="1.20.1180.10">
    <property type="entry name" value="Udp N-acetylglucosamine O-acyltransferase, C-terminal domain"/>
    <property type="match status" value="1"/>
</dbReference>
<evidence type="ECO:0000259" key="8">
    <source>
        <dbReference type="Pfam" id="PF17930"/>
    </source>
</evidence>
<evidence type="ECO:0000313" key="9">
    <source>
        <dbReference type="EMBL" id="SOR27218.1"/>
    </source>
</evidence>
<dbReference type="PANTHER" id="PTHR43480">
    <property type="entry name" value="ACYL-[ACYL-CARRIER-PROTEIN]--UDP-N-ACETYLGLUCOSAMINE O-ACYLTRANSFERASE"/>
    <property type="match status" value="1"/>
</dbReference>
<sequence length="438" mass="46169">MRDGIHPSSVVEDGARLGDGVRIGPFCHIGPDVVLGDGCELVSHVVVAGRTTVGARTRIYPFASIGHPPQDLKFRGEPSTLTVGSDCLIREGVTMNPGTAGGGLETVVGNGCAFLANSHVGHDCRVGDHVIFSNNVMLAGHCTVGNYAILGGGAAVIQFARVGDHAFVGGLSGLENDCIPYGMVLGNRAYLSGLNIIGLQRRGFSREDIHALRRAYRLLFAQEGTLMERVEDVAAEFDTHPAIHEILAFIRAGGKRSICTPRPRLRGGLRRPAVIDPARPLALVAGAGHLPELVAASLDRARRPFRVLAVRGFTERAMRRRADAVVDLLDIPGTLRILKEWAPAAVVPAGGVTRPSPAALLNAAHAVRNRDILKSLAGGDDRLLRAVLSHCSKRTGTGCSASTRSRPTCSAALAGSAGWTRIPTRPSRSPRAGPCSAP</sequence>
<dbReference type="UniPathway" id="UPA00359">
    <property type="reaction ID" value="UER00477"/>
</dbReference>
<dbReference type="Gene3D" id="2.160.10.10">
    <property type="entry name" value="Hexapeptide repeat proteins"/>
    <property type="match status" value="1"/>
</dbReference>
<dbReference type="Pfam" id="PF17930">
    <property type="entry name" value="LpxI_N"/>
    <property type="match status" value="1"/>
</dbReference>
<dbReference type="AlphaFoldDB" id="A0A2N9AIM4"/>
<feature type="domain" description="LpxI N-terminal" evidence="8">
    <location>
        <begin position="281"/>
        <end position="390"/>
    </location>
</feature>
<evidence type="ECO:0000256" key="1">
    <source>
        <dbReference type="ARBA" id="ARBA00022516"/>
    </source>
</evidence>
<dbReference type="InterPro" id="IPR041255">
    <property type="entry name" value="LpxI_N"/>
</dbReference>
<dbReference type="Proteomes" id="UP000233769">
    <property type="component" value="Chromosome tk0001"/>
</dbReference>
<evidence type="ECO:0000256" key="4">
    <source>
        <dbReference type="ARBA" id="ARBA00023098"/>
    </source>
</evidence>
<evidence type="ECO:0000256" key="3">
    <source>
        <dbReference type="ARBA" id="ARBA00022679"/>
    </source>
</evidence>
<keyword evidence="4 6" id="KW-0443">Lipid metabolism</keyword>
<dbReference type="Pfam" id="PF00132">
    <property type="entry name" value="Hexapep"/>
    <property type="match status" value="2"/>
</dbReference>
<proteinExistence type="inferred from homology"/>
<keyword evidence="6" id="KW-0963">Cytoplasm</keyword>
<comment type="similarity">
    <text evidence="6">Belongs to the transferase hexapeptide repeat family. LpxA subfamily.</text>
</comment>
<dbReference type="SUPFAM" id="SSF51161">
    <property type="entry name" value="Trimeric LpxA-like enzymes"/>
    <property type="match status" value="1"/>
</dbReference>
<dbReference type="EC" id="2.3.1.129" evidence="6"/>
<organism evidence="9 10">
    <name type="scientific">Methylorubrum extorquens</name>
    <name type="common">Methylobacterium dichloromethanicum</name>
    <name type="synonym">Methylobacterium extorquens</name>
    <dbReference type="NCBI Taxonomy" id="408"/>
    <lineage>
        <taxon>Bacteria</taxon>
        <taxon>Pseudomonadati</taxon>
        <taxon>Pseudomonadota</taxon>
        <taxon>Alphaproteobacteria</taxon>
        <taxon>Hyphomicrobiales</taxon>
        <taxon>Methylobacteriaceae</taxon>
        <taxon>Methylorubrum</taxon>
    </lineage>
</organism>
<feature type="domain" description="UDP N-acetylglucosamine O-acyltransferase C-terminal" evidence="7">
    <location>
        <begin position="177"/>
        <end position="259"/>
    </location>
</feature>
<comment type="function">
    <text evidence="6">Involved in the biosynthesis of lipid A, a phosphorylated glycolipid that anchors the lipopolysaccharide to the outer membrane of the cell.</text>
</comment>
<dbReference type="GO" id="GO:0009245">
    <property type="term" value="P:lipid A biosynthetic process"/>
    <property type="evidence" value="ECO:0007669"/>
    <property type="project" value="UniProtKB-UniRule"/>
</dbReference>
<evidence type="ECO:0000256" key="6">
    <source>
        <dbReference type="HAMAP-Rule" id="MF_00387"/>
    </source>
</evidence>
<comment type="subcellular location">
    <subcellularLocation>
        <location evidence="6">Cytoplasm</location>
    </subcellularLocation>
</comment>
<comment type="pathway">
    <text evidence="6">Glycolipid biosynthesis; lipid IV(A) biosynthesis; lipid IV(A) from (3R)-3-hydroxytetradecanoyl-[acyl-carrier-protein] and UDP-N-acetyl-alpha-D-glucosamine: step 1/6.</text>
</comment>
<dbReference type="Gene3D" id="3.40.50.20">
    <property type="match status" value="1"/>
</dbReference>
<dbReference type="InterPro" id="IPR001451">
    <property type="entry name" value="Hexapep"/>
</dbReference>
<dbReference type="GO" id="GO:0008780">
    <property type="term" value="F:acyl-[acyl-carrier-protein]-UDP-N-acetylglucosamine O-acyltransferase activity"/>
    <property type="evidence" value="ECO:0007669"/>
    <property type="project" value="UniProtKB-UniRule"/>
</dbReference>
<name>A0A2N9AIM4_METEX</name>
<accession>A0A2N9AIM4</accession>
<dbReference type="InterPro" id="IPR011004">
    <property type="entry name" value="Trimer_LpxA-like_sf"/>
</dbReference>
<evidence type="ECO:0000259" key="7">
    <source>
        <dbReference type="Pfam" id="PF13720"/>
    </source>
</evidence>
<dbReference type="InterPro" id="IPR037157">
    <property type="entry name" value="Acetyltransf_C_sf"/>
</dbReference>
<dbReference type="NCBIfam" id="NF003657">
    <property type="entry name" value="PRK05289.1"/>
    <property type="match status" value="1"/>
</dbReference>
<dbReference type="PANTHER" id="PTHR43480:SF1">
    <property type="entry name" value="ACYL-[ACYL-CARRIER-PROTEIN]--UDP-N-ACETYLGLUCOSAMINE O-ACYLTRANSFERASE, MITOCHONDRIAL-RELATED"/>
    <property type="match status" value="1"/>
</dbReference>
<comment type="subunit">
    <text evidence="6">Homotrimer.</text>
</comment>
<dbReference type="GO" id="GO:0005737">
    <property type="term" value="C:cytoplasm"/>
    <property type="evidence" value="ECO:0007669"/>
    <property type="project" value="UniProtKB-SubCell"/>
</dbReference>